<reference evidence="1 2" key="1">
    <citation type="journal article" date="2017" name="BMC Genomics">
        <title>Genome sequencing of 39 Akkermansia muciniphila isolates reveals its population structure, genomic and functional diverisity, and global distribution in mammalian gut microbiotas.</title>
        <authorList>
            <person name="Guo X."/>
            <person name="Li S."/>
            <person name="Zhang J."/>
            <person name="Wu F."/>
            <person name="Li X."/>
            <person name="Wu D."/>
            <person name="Zhang M."/>
            <person name="Ou Z."/>
            <person name="Jie Z."/>
            <person name="Yan Q."/>
            <person name="Li P."/>
            <person name="Yi J."/>
            <person name="Peng Y."/>
        </authorList>
    </citation>
    <scope>NUCLEOTIDE SEQUENCE [LARGE SCALE GENOMIC DNA]</scope>
    <source>
        <strain evidence="1 2">GP24</strain>
    </source>
</reference>
<evidence type="ECO:0000313" key="2">
    <source>
        <dbReference type="Proteomes" id="UP000236000"/>
    </source>
</evidence>
<evidence type="ECO:0008006" key="3">
    <source>
        <dbReference type="Google" id="ProtNLM"/>
    </source>
</evidence>
<name>A0A2N8HCB5_9BACT</name>
<organism evidence="1 2">
    <name type="scientific">Akkermansia muciniphila</name>
    <dbReference type="NCBI Taxonomy" id="239935"/>
    <lineage>
        <taxon>Bacteria</taxon>
        <taxon>Pseudomonadati</taxon>
        <taxon>Verrucomicrobiota</taxon>
        <taxon>Verrucomicrobiia</taxon>
        <taxon>Verrucomicrobiales</taxon>
        <taxon>Akkermansiaceae</taxon>
        <taxon>Akkermansia</taxon>
    </lineage>
</organism>
<dbReference type="AlphaFoldDB" id="A0A2N8HCB5"/>
<evidence type="ECO:0000313" key="1">
    <source>
        <dbReference type="EMBL" id="PNC17532.1"/>
    </source>
</evidence>
<accession>A0A2N8HCB5</accession>
<dbReference type="EMBL" id="PJKA01000012">
    <property type="protein sequence ID" value="PNC17532.1"/>
    <property type="molecule type" value="Genomic_DNA"/>
</dbReference>
<dbReference type="Proteomes" id="UP000236000">
    <property type="component" value="Unassembled WGS sequence"/>
</dbReference>
<proteinExistence type="predicted"/>
<comment type="caution">
    <text evidence="1">The sequence shown here is derived from an EMBL/GenBank/DDBJ whole genome shotgun (WGS) entry which is preliminary data.</text>
</comment>
<dbReference type="RefSeq" id="WP_102714022.1">
    <property type="nucleotide sequence ID" value="NZ_PJKA01000012.1"/>
</dbReference>
<dbReference type="OrthoDB" id="9814791at2"/>
<gene>
    <name evidence="1" type="ORF">CXU22_07180</name>
</gene>
<sequence>MNDFETALVSPEKNSLIPEEDNWFGPLVGTWDIEWVDGHGTEHERHVKGEWIFSWILEGMAIQDVFICPSREARKIKTWADAAYGTTVRIYNPRQRTWDIFYGVAGEATRLEARKEGSRIVLTEITGQKMKWVFSELTENTFHWRNMATEDGEHWFLQGEAFATRRP</sequence>
<protein>
    <recommendedName>
        <fullName evidence="3">DUF1579 domain-containing protein</fullName>
    </recommendedName>
</protein>